<proteinExistence type="inferred from homology"/>
<evidence type="ECO:0000313" key="2">
    <source>
        <dbReference type="EMBL" id="OBS69792.1"/>
    </source>
</evidence>
<protein>
    <recommendedName>
        <fullName evidence="1">Histone H2A</fullName>
    </recommendedName>
</protein>
<dbReference type="GO" id="GO:0000786">
    <property type="term" value="C:nucleosome"/>
    <property type="evidence" value="ECO:0007669"/>
    <property type="project" value="UniProtKB-KW"/>
</dbReference>
<dbReference type="GO" id="GO:0046982">
    <property type="term" value="F:protein heterodimerization activity"/>
    <property type="evidence" value="ECO:0007669"/>
    <property type="project" value="InterPro"/>
</dbReference>
<accession>A0A1A6GWR8</accession>
<dbReference type="OrthoDB" id="9421954at2759"/>
<dbReference type="STRING" id="56216.A0A1A6GWR8"/>
<dbReference type="GO" id="GO:0003677">
    <property type="term" value="F:DNA binding"/>
    <property type="evidence" value="ECO:0007669"/>
    <property type="project" value="UniProtKB-KW"/>
</dbReference>
<comment type="similarity">
    <text evidence="1">Belongs to the histone H2A family.</text>
</comment>
<comment type="caution">
    <text evidence="2">The sequence shown here is derived from an EMBL/GenBank/DDBJ whole genome shotgun (WGS) entry which is preliminary data.</text>
</comment>
<organism evidence="2 3">
    <name type="scientific">Neotoma lepida</name>
    <name type="common">Desert woodrat</name>
    <dbReference type="NCBI Taxonomy" id="56216"/>
    <lineage>
        <taxon>Eukaryota</taxon>
        <taxon>Metazoa</taxon>
        <taxon>Chordata</taxon>
        <taxon>Craniata</taxon>
        <taxon>Vertebrata</taxon>
        <taxon>Euteleostomi</taxon>
        <taxon>Mammalia</taxon>
        <taxon>Eutheria</taxon>
        <taxon>Euarchontoglires</taxon>
        <taxon>Glires</taxon>
        <taxon>Rodentia</taxon>
        <taxon>Myomorpha</taxon>
        <taxon>Muroidea</taxon>
        <taxon>Cricetidae</taxon>
        <taxon>Neotominae</taxon>
        <taxon>Neotoma</taxon>
    </lineage>
</organism>
<dbReference type="Proteomes" id="UP000092124">
    <property type="component" value="Unassembled WGS sequence"/>
</dbReference>
<keyword evidence="1" id="KW-0158">Chromosome</keyword>
<keyword evidence="1" id="KW-0544">Nucleosome core</keyword>
<evidence type="ECO:0000256" key="1">
    <source>
        <dbReference type="RuleBase" id="RU003767"/>
    </source>
</evidence>
<keyword evidence="1" id="KW-0539">Nucleus</keyword>
<name>A0A1A6GWR8_NEOLE</name>
<dbReference type="AlphaFoldDB" id="A0A1A6GWR8"/>
<keyword evidence="3" id="KW-1185">Reference proteome</keyword>
<dbReference type="Gene3D" id="1.10.20.10">
    <property type="entry name" value="Histone, subunit A"/>
    <property type="match status" value="1"/>
</dbReference>
<comment type="subcellular location">
    <subcellularLocation>
        <location evidence="1">Nucleus</location>
    </subcellularLocation>
</comment>
<keyword evidence="1" id="KW-0238">DNA-binding</keyword>
<dbReference type="PRINTS" id="PR00620">
    <property type="entry name" value="HISTONEH2A"/>
</dbReference>
<dbReference type="InterPro" id="IPR009072">
    <property type="entry name" value="Histone-fold"/>
</dbReference>
<evidence type="ECO:0000313" key="3">
    <source>
        <dbReference type="Proteomes" id="UP000092124"/>
    </source>
</evidence>
<dbReference type="CDD" id="cd00074">
    <property type="entry name" value="HFD_H2A"/>
    <property type="match status" value="1"/>
</dbReference>
<dbReference type="EMBL" id="LZPO01066911">
    <property type="protein sequence ID" value="OBS69792.1"/>
    <property type="molecule type" value="Genomic_DNA"/>
</dbReference>
<sequence>MYGSRVDCYLREGNYARRLNAYAPMFLAGILEYLTSNILELAAEEACIMGKKRITPEHLCWVIENNVQLIQLLEENTKSLADLSELNEN</sequence>
<dbReference type="SMART" id="SM00414">
    <property type="entry name" value="H2A"/>
    <property type="match status" value="1"/>
</dbReference>
<dbReference type="PANTHER" id="PTHR23430">
    <property type="entry name" value="HISTONE H2A"/>
    <property type="match status" value="1"/>
</dbReference>
<reference evidence="2 3" key="1">
    <citation type="submission" date="2016-06" db="EMBL/GenBank/DDBJ databases">
        <title>The Draft Genome Sequence and Annotation of the Desert Woodrat Neotoma lepida.</title>
        <authorList>
            <person name="Campbell M."/>
            <person name="Oakeson K.F."/>
            <person name="Yandell M."/>
            <person name="Halpert J.R."/>
            <person name="Dearing D."/>
        </authorList>
    </citation>
    <scope>NUCLEOTIDE SEQUENCE [LARGE SCALE GENOMIC DNA]</scope>
    <source>
        <strain evidence="2">417</strain>
        <tissue evidence="2">Liver</tissue>
    </source>
</reference>
<dbReference type="SUPFAM" id="SSF47113">
    <property type="entry name" value="Histone-fold"/>
    <property type="match status" value="1"/>
</dbReference>
<dbReference type="GO" id="GO:0030527">
    <property type="term" value="F:structural constituent of chromatin"/>
    <property type="evidence" value="ECO:0007669"/>
    <property type="project" value="InterPro"/>
</dbReference>
<dbReference type="InterPro" id="IPR002119">
    <property type="entry name" value="Histone_H2A"/>
</dbReference>
<gene>
    <name evidence="2" type="ORF">A6R68_01667</name>
</gene>
<comment type="subunit">
    <text evidence="1">The nucleosome is a histone octamer containing two molecules each of H2A, H2B, H3 and H4 assembled in one H3-H4 heterotetramer and two H2A-H2B heterodimers. The octamer wraps approximately 147 bp of DNA.</text>
</comment>
<dbReference type="GO" id="GO:0005634">
    <property type="term" value="C:nucleus"/>
    <property type="evidence" value="ECO:0007669"/>
    <property type="project" value="UniProtKB-SubCell"/>
</dbReference>